<protein>
    <submittedName>
        <fullName evidence="1">Uncharacterized protein</fullName>
    </submittedName>
</protein>
<accession>A0A8J2NTT4</accession>
<keyword evidence="2" id="KW-1185">Reference proteome</keyword>
<sequence length="119" mass="13657">MLSYIFPAWLSPATILAAYINSFSFKPHLRIQMQSAREQEDQEKFRHGAFYVASYAYKRLVLHLPSHTDENLTYAEEMRLLSEEKTCSGSDLRPSFGPSQVVFYNIGVSGRSSWVQCQV</sequence>
<comment type="caution">
    <text evidence="1">The sequence shown here is derived from an EMBL/GenBank/DDBJ whole genome shotgun (WGS) entry which is preliminary data.</text>
</comment>
<gene>
    <name evidence="1" type="ORF">AFUS01_LOCUS14793</name>
</gene>
<reference evidence="1" key="1">
    <citation type="submission" date="2021-06" db="EMBL/GenBank/DDBJ databases">
        <authorList>
            <person name="Hodson N. C."/>
            <person name="Mongue J. A."/>
            <person name="Jaron S. K."/>
        </authorList>
    </citation>
    <scope>NUCLEOTIDE SEQUENCE</scope>
</reference>
<dbReference type="AlphaFoldDB" id="A0A8J2NTT4"/>
<evidence type="ECO:0000313" key="2">
    <source>
        <dbReference type="Proteomes" id="UP000708208"/>
    </source>
</evidence>
<dbReference type="EMBL" id="CAJVCH010127596">
    <property type="protein sequence ID" value="CAG7725852.1"/>
    <property type="molecule type" value="Genomic_DNA"/>
</dbReference>
<evidence type="ECO:0000313" key="1">
    <source>
        <dbReference type="EMBL" id="CAG7725852.1"/>
    </source>
</evidence>
<dbReference type="Proteomes" id="UP000708208">
    <property type="component" value="Unassembled WGS sequence"/>
</dbReference>
<name>A0A8J2NTT4_9HEXA</name>
<organism evidence="1 2">
    <name type="scientific">Allacma fusca</name>
    <dbReference type="NCBI Taxonomy" id="39272"/>
    <lineage>
        <taxon>Eukaryota</taxon>
        <taxon>Metazoa</taxon>
        <taxon>Ecdysozoa</taxon>
        <taxon>Arthropoda</taxon>
        <taxon>Hexapoda</taxon>
        <taxon>Collembola</taxon>
        <taxon>Symphypleona</taxon>
        <taxon>Sminthuridae</taxon>
        <taxon>Allacma</taxon>
    </lineage>
</organism>
<proteinExistence type="predicted"/>